<feature type="compositionally biased region" description="Polar residues" evidence="1">
    <location>
        <begin position="105"/>
        <end position="114"/>
    </location>
</feature>
<dbReference type="AlphaFoldDB" id="A0A179H3C7"/>
<sequence>MRPPLQQLQQPRPRPHCLAIQCCITSVTNMAGPTQATVLDDDRPPSIRDNLGCSPTLFNVGKMASSASLPTSHAPPIHPAPPFLPFLSQEGGEEPRSHPSRATPLPSTASSSGATPRRQDRRSERLTSLVRSTTNRCGPSSSAAEHGQTANTERRQWRVIPGWVFSLDRRPHPASQLACLAPIRRSTHLPSSSLDASGRSIAVHPPRVLDRARATSLAHPTFYKQPTSAGLYVGAKRPQHLRPRLCRATGDGRRPFEHDPSVPADGSPCPALARFALGCGTPFFTVQCRIIDGGAPAWTCSFKLLPASVLDGWTSGHAMVAASSSLHAERRQAR</sequence>
<accession>A0A179H3C7</accession>
<comment type="caution">
    <text evidence="2">The sequence shown here is derived from an EMBL/GenBank/DDBJ whole genome shotgun (WGS) entry which is preliminary data.</text>
</comment>
<name>A0A179H3C7_PURLI</name>
<evidence type="ECO:0000313" key="3">
    <source>
        <dbReference type="Proteomes" id="UP000078240"/>
    </source>
</evidence>
<gene>
    <name evidence="2" type="ORF">VFPBJ_03494</name>
</gene>
<evidence type="ECO:0000313" key="2">
    <source>
        <dbReference type="EMBL" id="OAQ84726.1"/>
    </source>
</evidence>
<protein>
    <submittedName>
        <fullName evidence="2">Uncharacterized protein</fullName>
    </submittedName>
</protein>
<feature type="compositionally biased region" description="Polar residues" evidence="1">
    <location>
        <begin position="129"/>
        <end position="151"/>
    </location>
</feature>
<feature type="region of interest" description="Disordered" evidence="1">
    <location>
        <begin position="66"/>
        <end position="153"/>
    </location>
</feature>
<proteinExistence type="predicted"/>
<reference evidence="2 3" key="1">
    <citation type="submission" date="2016-01" db="EMBL/GenBank/DDBJ databases">
        <title>Biosynthesis of antibiotic leucinostatins and their inhibition on Phytophthora in bio-control Purpureocillium lilacinum.</title>
        <authorList>
            <person name="Wang G."/>
            <person name="Liu Z."/>
            <person name="Lin R."/>
            <person name="Li E."/>
            <person name="Mao Z."/>
            <person name="Ling J."/>
            <person name="Yin W."/>
            <person name="Xie B."/>
        </authorList>
    </citation>
    <scope>NUCLEOTIDE SEQUENCE [LARGE SCALE GENOMIC DNA]</scope>
    <source>
        <strain evidence="2">PLBJ-1</strain>
    </source>
</reference>
<dbReference type="Proteomes" id="UP000078240">
    <property type="component" value="Unassembled WGS sequence"/>
</dbReference>
<evidence type="ECO:0000256" key="1">
    <source>
        <dbReference type="SAM" id="MobiDB-lite"/>
    </source>
</evidence>
<organism evidence="2 3">
    <name type="scientific">Purpureocillium lilacinum</name>
    <name type="common">Paecilomyces lilacinus</name>
    <dbReference type="NCBI Taxonomy" id="33203"/>
    <lineage>
        <taxon>Eukaryota</taxon>
        <taxon>Fungi</taxon>
        <taxon>Dikarya</taxon>
        <taxon>Ascomycota</taxon>
        <taxon>Pezizomycotina</taxon>
        <taxon>Sordariomycetes</taxon>
        <taxon>Hypocreomycetidae</taxon>
        <taxon>Hypocreales</taxon>
        <taxon>Ophiocordycipitaceae</taxon>
        <taxon>Purpureocillium</taxon>
    </lineage>
</organism>
<dbReference type="EMBL" id="LSBH01000002">
    <property type="protein sequence ID" value="OAQ84726.1"/>
    <property type="molecule type" value="Genomic_DNA"/>
</dbReference>